<feature type="chain" id="PRO_5045359762" evidence="2">
    <location>
        <begin position="23"/>
        <end position="1099"/>
    </location>
</feature>
<keyword evidence="5" id="KW-1185">Reference proteome</keyword>
<accession>A0ABP3S9X1</accession>
<dbReference type="EMBL" id="BAAAGA010000005">
    <property type="protein sequence ID" value="GAA0626320.1"/>
    <property type="molecule type" value="Genomic_DNA"/>
</dbReference>
<dbReference type="SMART" id="SM00869">
    <property type="entry name" value="Autotransporter"/>
    <property type="match status" value="1"/>
</dbReference>
<evidence type="ECO:0000313" key="4">
    <source>
        <dbReference type="EMBL" id="GAA0626320.1"/>
    </source>
</evidence>
<gene>
    <name evidence="4" type="ORF">GCM10009422_23900</name>
</gene>
<feature type="domain" description="Autotransporter" evidence="3">
    <location>
        <begin position="822"/>
        <end position="1099"/>
    </location>
</feature>
<evidence type="ECO:0000313" key="5">
    <source>
        <dbReference type="Proteomes" id="UP001501352"/>
    </source>
</evidence>
<keyword evidence="2" id="KW-0732">Signal</keyword>
<dbReference type="Proteomes" id="UP001501352">
    <property type="component" value="Unassembled WGS sequence"/>
</dbReference>
<feature type="signal peptide" evidence="2">
    <location>
        <begin position="1"/>
        <end position="22"/>
    </location>
</feature>
<feature type="compositionally biased region" description="Basic and acidic residues" evidence="1">
    <location>
        <begin position="323"/>
        <end position="336"/>
    </location>
</feature>
<sequence length="1099" mass="112727">MRILLATAVAIAPLLTASGAMAEVVISSARTTPIATATATGTSPDSIRIASGGAINVASGTAVTVNSSHNFDMVTGGGITMANAANGATAVLLNGGNTSTTTIAGAISVTDDLDNNVDTDNDGDIDGPWANGSGRYGVRVANGTLVGNVNLEGSSAIVVEGNNSYGVAVESTLNGRLHALGGVNIRGDNSVGIRTAATVTGDVNISGTVTARGANATAISLEGDVGGRVAIQGTVTASGFRYTTAPPERPAGFTQTAEQNKAIVFLDELDPDDLLVGGPAVRIAGNVGRGVIFDVPPSYSAAGIEGDDDGDGVKNGDEDDDGDGTKNRDDTDRDGDGVLDASEGTAMITSYGSAAAVEIGAADRSITLGVAGTGDSAYGLINRGTLNGLGVYEGFDAQGLVVGGHAGQTVNIAGGIRNEGTIATLALEADSTAVRLGSGTITPTMINTGAITAAAANADSAGQITAIRIDAGASVPSFVNNGVILAAVGGSTSNTTALVDLSGTLTSITNNRSIQSNITPVEAGDTVTGRAVAIDVSANTTGVTLLQNGIPSTPSASDPDSDGDGVIDAREPQIVGEIRFGSGADVMDIRNGTVIGDMSFGAGADRLDITGGAVVRGAVNDSDGNLTINLTNGVLDARQAAAQTITDLNIGANGDLIVTIDPANGTAGGFNVTGTANLASGAGLGVRFNSLLQQETRFTLIDAATLNVGTLDLDSFQQNSPYLFVVQGGADVASGTVFADVRRRTAQEAQLISSEAAMYDAFYSALERDTEVRNVFLSQLGRDEFLNLYEQLLPEHSGGPLLSLASGVDAVTRALTGRNASAAPGETSAWVQEINFYADKDKTDTYGFRSEGFGVAGGVERGTDFGALGLSVAFTSSDLEDPESEAEEVLSANLLELGVYWRAQGQRWTTWARAAGGYATFESERRLVAEGINRTAISDWKGFTLAAAGGVSYEQNFGRFSIRPELYAEYFSLSEEGHTETGGGDGFDLDIDDRDGHLFAAVAAVNLGMSMGQDDWLRPELRLGWRQNISVDPGETLARFRSGGPDFRLTPNTIEGGGPIIGFRMNVGNELGMLSISADAELLEDYVRYMLFLRASFRF</sequence>
<evidence type="ECO:0000256" key="1">
    <source>
        <dbReference type="SAM" id="MobiDB-lite"/>
    </source>
</evidence>
<dbReference type="SUPFAM" id="SSF103515">
    <property type="entry name" value="Autotransporter"/>
    <property type="match status" value="1"/>
</dbReference>
<evidence type="ECO:0000259" key="3">
    <source>
        <dbReference type="PROSITE" id="PS51208"/>
    </source>
</evidence>
<reference evidence="5" key="1">
    <citation type="journal article" date="2019" name="Int. J. Syst. Evol. Microbiol.">
        <title>The Global Catalogue of Microorganisms (GCM) 10K type strain sequencing project: providing services to taxonomists for standard genome sequencing and annotation.</title>
        <authorList>
            <consortium name="The Broad Institute Genomics Platform"/>
            <consortium name="The Broad Institute Genome Sequencing Center for Infectious Disease"/>
            <person name="Wu L."/>
            <person name="Ma J."/>
        </authorList>
    </citation>
    <scope>NUCLEOTIDE SEQUENCE [LARGE SCALE GENOMIC DNA]</scope>
    <source>
        <strain evidence="5">JCM 12928</strain>
    </source>
</reference>
<dbReference type="InterPro" id="IPR036709">
    <property type="entry name" value="Autotransporte_beta_dom_sf"/>
</dbReference>
<dbReference type="PROSITE" id="PS51208">
    <property type="entry name" value="AUTOTRANSPORTER"/>
    <property type="match status" value="1"/>
</dbReference>
<organism evidence="4 5">
    <name type="scientific">Brevundimonas kwangchunensis</name>
    <dbReference type="NCBI Taxonomy" id="322163"/>
    <lineage>
        <taxon>Bacteria</taxon>
        <taxon>Pseudomonadati</taxon>
        <taxon>Pseudomonadota</taxon>
        <taxon>Alphaproteobacteria</taxon>
        <taxon>Caulobacterales</taxon>
        <taxon>Caulobacteraceae</taxon>
        <taxon>Brevundimonas</taxon>
    </lineage>
</organism>
<name>A0ABP3S9X1_9CAUL</name>
<protein>
    <submittedName>
        <fullName evidence="4">Autotransporter outer membrane beta-barrel domain-containing protein</fullName>
    </submittedName>
</protein>
<proteinExistence type="predicted"/>
<comment type="caution">
    <text evidence="4">The sequence shown here is derived from an EMBL/GenBank/DDBJ whole genome shotgun (WGS) entry which is preliminary data.</text>
</comment>
<feature type="region of interest" description="Disordered" evidence="1">
    <location>
        <begin position="302"/>
        <end position="341"/>
    </location>
</feature>
<evidence type="ECO:0000256" key="2">
    <source>
        <dbReference type="SAM" id="SignalP"/>
    </source>
</evidence>
<dbReference type="RefSeq" id="WP_343794063.1">
    <property type="nucleotide sequence ID" value="NZ_BAAAGA010000005.1"/>
</dbReference>
<dbReference type="InterPro" id="IPR005546">
    <property type="entry name" value="Autotransporte_beta"/>
</dbReference>